<proteinExistence type="predicted"/>
<comment type="caution">
    <text evidence="3">The sequence shown here is derived from an EMBL/GenBank/DDBJ whole genome shotgun (WGS) entry which is preliminary data.</text>
</comment>
<dbReference type="EMBL" id="JAUSVY010000005">
    <property type="protein sequence ID" value="MDQ0505924.1"/>
    <property type="molecule type" value="Genomic_DNA"/>
</dbReference>
<evidence type="ECO:0000256" key="1">
    <source>
        <dbReference type="SAM" id="Phobius"/>
    </source>
</evidence>
<dbReference type="Pfam" id="PF07885">
    <property type="entry name" value="Ion_trans_2"/>
    <property type="match status" value="1"/>
</dbReference>
<name>A0ABU0LFK8_XANAG</name>
<protein>
    <recommendedName>
        <fullName evidence="2">Potassium channel domain-containing protein</fullName>
    </recommendedName>
</protein>
<keyword evidence="4" id="KW-1185">Reference proteome</keyword>
<keyword evidence="1" id="KW-0812">Transmembrane</keyword>
<reference evidence="3 4" key="1">
    <citation type="submission" date="2023-07" db="EMBL/GenBank/DDBJ databases">
        <title>Genomic Encyclopedia of Type Strains, Phase IV (KMG-IV): sequencing the most valuable type-strain genomes for metagenomic binning, comparative biology and taxonomic classification.</title>
        <authorList>
            <person name="Goeker M."/>
        </authorList>
    </citation>
    <scope>NUCLEOTIDE SEQUENCE [LARGE SCALE GENOMIC DNA]</scope>
    <source>
        <strain evidence="3 4">DSM 3770</strain>
    </source>
</reference>
<feature type="domain" description="Potassium channel" evidence="2">
    <location>
        <begin position="73"/>
        <end position="131"/>
    </location>
</feature>
<gene>
    <name evidence="3" type="ORF">QOZ94_002724</name>
</gene>
<feature type="transmembrane region" description="Helical" evidence="1">
    <location>
        <begin position="43"/>
        <end position="64"/>
    </location>
</feature>
<organism evidence="3 4">
    <name type="scientific">Xanthobacter agilis</name>
    <dbReference type="NCBI Taxonomy" id="47492"/>
    <lineage>
        <taxon>Bacteria</taxon>
        <taxon>Pseudomonadati</taxon>
        <taxon>Pseudomonadota</taxon>
        <taxon>Alphaproteobacteria</taxon>
        <taxon>Hyphomicrobiales</taxon>
        <taxon>Xanthobacteraceae</taxon>
        <taxon>Xanthobacter</taxon>
    </lineage>
</organism>
<sequence length="142" mass="15333">MQLGEIVFGLLVSAITIAMQAVLTLALVRALQRRALHRVKEHSLPTLLAVMCGAGAALTLGHFLQAMVWAVLYIMVGAAPAHNAFYLALQNFTTLGYGDMVPSPEWRLLGPITAANGVLMFGWSTALLYAVLNRAVQALRLF</sequence>
<evidence type="ECO:0000259" key="2">
    <source>
        <dbReference type="Pfam" id="PF07885"/>
    </source>
</evidence>
<feature type="transmembrane region" description="Helical" evidence="1">
    <location>
        <begin position="109"/>
        <end position="132"/>
    </location>
</feature>
<dbReference type="RefSeq" id="WP_237347295.1">
    <property type="nucleotide sequence ID" value="NZ_JABWGX010000032.1"/>
</dbReference>
<feature type="transmembrane region" description="Helical" evidence="1">
    <location>
        <begin position="70"/>
        <end position="89"/>
    </location>
</feature>
<evidence type="ECO:0000313" key="3">
    <source>
        <dbReference type="EMBL" id="MDQ0505924.1"/>
    </source>
</evidence>
<dbReference type="Proteomes" id="UP001241747">
    <property type="component" value="Unassembled WGS sequence"/>
</dbReference>
<dbReference type="Gene3D" id="1.10.287.70">
    <property type="match status" value="1"/>
</dbReference>
<keyword evidence="1" id="KW-0472">Membrane</keyword>
<evidence type="ECO:0000313" key="4">
    <source>
        <dbReference type="Proteomes" id="UP001241747"/>
    </source>
</evidence>
<dbReference type="InterPro" id="IPR013099">
    <property type="entry name" value="K_chnl_dom"/>
</dbReference>
<keyword evidence="1" id="KW-1133">Transmembrane helix</keyword>
<accession>A0ABU0LFK8</accession>
<feature type="transmembrane region" description="Helical" evidence="1">
    <location>
        <begin position="6"/>
        <end position="31"/>
    </location>
</feature>
<dbReference type="SUPFAM" id="SSF81324">
    <property type="entry name" value="Voltage-gated potassium channels"/>
    <property type="match status" value="1"/>
</dbReference>